<dbReference type="Gene3D" id="2.60.40.790">
    <property type="match status" value="1"/>
</dbReference>
<reference evidence="3 4" key="1">
    <citation type="submission" date="2016-10" db="EMBL/GenBank/DDBJ databases">
        <authorList>
            <person name="Cai Z."/>
        </authorList>
    </citation>
    <scope>NUCLEOTIDE SEQUENCE [LARGE SCALE GENOMIC DNA]</scope>
</reference>
<protein>
    <submittedName>
        <fullName evidence="3">Uncharacterized protein</fullName>
    </submittedName>
</protein>
<dbReference type="SUPFAM" id="SSF49764">
    <property type="entry name" value="HSP20-like chaperones"/>
    <property type="match status" value="1"/>
</dbReference>
<keyword evidence="4" id="KW-1185">Reference proteome</keyword>
<dbReference type="Pfam" id="PF00011">
    <property type="entry name" value="HSP20"/>
    <property type="match status" value="1"/>
</dbReference>
<dbReference type="PANTHER" id="PTHR11527">
    <property type="entry name" value="HEAT-SHOCK PROTEIN 20 FAMILY MEMBER"/>
    <property type="match status" value="1"/>
</dbReference>
<dbReference type="EMBL" id="FNXT01001243">
    <property type="protein sequence ID" value="SZX75849.1"/>
    <property type="molecule type" value="Genomic_DNA"/>
</dbReference>
<comment type="similarity">
    <text evidence="1 2">Belongs to the small heat shock protein (HSP20) family.</text>
</comment>
<evidence type="ECO:0000256" key="1">
    <source>
        <dbReference type="PROSITE-ProRule" id="PRU00285"/>
    </source>
</evidence>
<sequence length="164" mass="17651">MALSPYLGNDPFFGQMERALDNAFQRALGGRSGDLMMFPSLLGPSSVPAGSHPMDIVETPAAFELHCDAPGFSPDDISVEMNEGVMTISGKRKEEKREEKDGKVVRRERTMSSFSRSFTLPDNVKDEGVAASLVNGVLKVTVPKAEPKAQPQPKRITVSGGEAA</sequence>
<dbReference type="STRING" id="3088.A0A383WFM2"/>
<evidence type="ECO:0000313" key="3">
    <source>
        <dbReference type="EMBL" id="SZX75849.1"/>
    </source>
</evidence>
<dbReference type="Proteomes" id="UP000256970">
    <property type="component" value="Unassembled WGS sequence"/>
</dbReference>
<dbReference type="AlphaFoldDB" id="A0A383WFM2"/>
<dbReference type="CDD" id="cd06464">
    <property type="entry name" value="ACD_sHsps-like"/>
    <property type="match status" value="1"/>
</dbReference>
<accession>A0A383WFM2</accession>
<proteinExistence type="inferred from homology"/>
<dbReference type="InterPro" id="IPR002068">
    <property type="entry name" value="A-crystallin/Hsp20_dom"/>
</dbReference>
<organism evidence="3 4">
    <name type="scientific">Tetradesmus obliquus</name>
    <name type="common">Green alga</name>
    <name type="synonym">Acutodesmus obliquus</name>
    <dbReference type="NCBI Taxonomy" id="3088"/>
    <lineage>
        <taxon>Eukaryota</taxon>
        <taxon>Viridiplantae</taxon>
        <taxon>Chlorophyta</taxon>
        <taxon>core chlorophytes</taxon>
        <taxon>Chlorophyceae</taxon>
        <taxon>CS clade</taxon>
        <taxon>Sphaeropleales</taxon>
        <taxon>Scenedesmaceae</taxon>
        <taxon>Tetradesmus</taxon>
    </lineage>
</organism>
<evidence type="ECO:0000313" key="4">
    <source>
        <dbReference type="Proteomes" id="UP000256970"/>
    </source>
</evidence>
<gene>
    <name evidence="3" type="ORF">BQ4739_LOCUS16193</name>
</gene>
<evidence type="ECO:0000256" key="2">
    <source>
        <dbReference type="RuleBase" id="RU003616"/>
    </source>
</evidence>
<dbReference type="InterPro" id="IPR008978">
    <property type="entry name" value="HSP20-like_chaperone"/>
</dbReference>
<dbReference type="InterPro" id="IPR031107">
    <property type="entry name" value="Small_HSP"/>
</dbReference>
<dbReference type="PROSITE" id="PS01031">
    <property type="entry name" value="SHSP"/>
    <property type="match status" value="1"/>
</dbReference>
<name>A0A383WFM2_TETOB</name>